<dbReference type="EMBL" id="KQ241717">
    <property type="protein sequence ID" value="KNC85153.1"/>
    <property type="molecule type" value="Genomic_DNA"/>
</dbReference>
<feature type="domain" description="C2H2-type" evidence="7">
    <location>
        <begin position="382"/>
        <end position="411"/>
    </location>
</feature>
<reference evidence="9 10" key="1">
    <citation type="submission" date="2011-02" db="EMBL/GenBank/DDBJ databases">
        <title>The Genome Sequence of Sphaeroforma arctica JP610.</title>
        <authorList>
            <consortium name="The Broad Institute Genome Sequencing Platform"/>
            <person name="Russ C."/>
            <person name="Cuomo C."/>
            <person name="Young S.K."/>
            <person name="Zeng Q."/>
            <person name="Gargeya S."/>
            <person name="Alvarado L."/>
            <person name="Berlin A."/>
            <person name="Chapman S.B."/>
            <person name="Chen Z."/>
            <person name="Freedman E."/>
            <person name="Gellesch M."/>
            <person name="Goldberg J."/>
            <person name="Griggs A."/>
            <person name="Gujja S."/>
            <person name="Heilman E."/>
            <person name="Heiman D."/>
            <person name="Howarth C."/>
            <person name="Mehta T."/>
            <person name="Neiman D."/>
            <person name="Pearson M."/>
            <person name="Roberts A."/>
            <person name="Saif S."/>
            <person name="Shea T."/>
            <person name="Shenoy N."/>
            <person name="Sisk P."/>
            <person name="Stolte C."/>
            <person name="Sykes S."/>
            <person name="White J."/>
            <person name="Yandava C."/>
            <person name="Burger G."/>
            <person name="Gray M.W."/>
            <person name="Holland P.W.H."/>
            <person name="King N."/>
            <person name="Lang F.B.F."/>
            <person name="Roger A.J."/>
            <person name="Ruiz-Trillo I."/>
            <person name="Haas B."/>
            <person name="Nusbaum C."/>
            <person name="Birren B."/>
        </authorList>
    </citation>
    <scope>NUCLEOTIDE SEQUENCE [LARGE SCALE GENOMIC DNA]</scope>
    <source>
        <strain evidence="9 10">JP610</strain>
    </source>
</reference>
<dbReference type="eggNOG" id="KOG1721">
    <property type="taxonomic scope" value="Eukaryota"/>
</dbReference>
<evidence type="ECO:0008006" key="11">
    <source>
        <dbReference type="Google" id="ProtNLM"/>
    </source>
</evidence>
<dbReference type="InterPro" id="IPR013087">
    <property type="entry name" value="Znf_C2H2_type"/>
</dbReference>
<evidence type="ECO:0000259" key="8">
    <source>
        <dbReference type="PROSITE" id="PS50865"/>
    </source>
</evidence>
<dbReference type="PROSITE" id="PS50157">
    <property type="entry name" value="ZINC_FINGER_C2H2_2"/>
    <property type="match status" value="3"/>
</dbReference>
<protein>
    <recommendedName>
        <fullName evidence="11">Zinc finger protein</fullName>
    </recommendedName>
</protein>
<keyword evidence="1" id="KW-0479">Metal-binding</keyword>
<name>A0A0L0GA86_9EUKA</name>
<dbReference type="InterPro" id="IPR036236">
    <property type="entry name" value="Znf_C2H2_sf"/>
</dbReference>
<dbReference type="GO" id="GO:0043565">
    <property type="term" value="F:sequence-specific DNA binding"/>
    <property type="evidence" value="ECO:0007669"/>
    <property type="project" value="TreeGrafter"/>
</dbReference>
<dbReference type="GO" id="GO:0008270">
    <property type="term" value="F:zinc ion binding"/>
    <property type="evidence" value="ECO:0007669"/>
    <property type="project" value="UniProtKB-KW"/>
</dbReference>
<feature type="domain" description="C2H2-type" evidence="7">
    <location>
        <begin position="412"/>
        <end position="442"/>
    </location>
</feature>
<dbReference type="PROSITE" id="PS50865">
    <property type="entry name" value="ZF_MYND_2"/>
    <property type="match status" value="1"/>
</dbReference>
<feature type="domain" description="MYND-type" evidence="8">
    <location>
        <begin position="4"/>
        <end position="42"/>
    </location>
</feature>
<evidence type="ECO:0000313" key="10">
    <source>
        <dbReference type="Proteomes" id="UP000054560"/>
    </source>
</evidence>
<dbReference type="OrthoDB" id="8117402at2759"/>
<evidence type="ECO:0000256" key="4">
    <source>
        <dbReference type="ARBA" id="ARBA00022833"/>
    </source>
</evidence>
<keyword evidence="4" id="KW-0862">Zinc</keyword>
<keyword evidence="10" id="KW-1185">Reference proteome</keyword>
<dbReference type="GeneID" id="25903150"/>
<feature type="domain" description="C2H2-type" evidence="7">
    <location>
        <begin position="443"/>
        <end position="468"/>
    </location>
</feature>
<dbReference type="AlphaFoldDB" id="A0A0L0GA86"/>
<dbReference type="SMART" id="SM00355">
    <property type="entry name" value="ZnF_C2H2"/>
    <property type="match status" value="3"/>
</dbReference>
<dbReference type="Gene3D" id="3.30.160.60">
    <property type="entry name" value="Classic Zinc Finger"/>
    <property type="match status" value="3"/>
</dbReference>
<dbReference type="GO" id="GO:0005634">
    <property type="term" value="C:nucleus"/>
    <property type="evidence" value="ECO:0007669"/>
    <property type="project" value="TreeGrafter"/>
</dbReference>
<accession>A0A0L0GA86</accession>
<dbReference type="PANTHER" id="PTHR24408:SF61">
    <property type="entry name" value="E3 SUMO-PROTEIN LIGASE ZNF451"/>
    <property type="match status" value="1"/>
</dbReference>
<dbReference type="PANTHER" id="PTHR24408">
    <property type="entry name" value="ZINC FINGER PROTEIN"/>
    <property type="match status" value="1"/>
</dbReference>
<evidence type="ECO:0000256" key="3">
    <source>
        <dbReference type="ARBA" id="ARBA00022771"/>
    </source>
</evidence>
<evidence type="ECO:0000256" key="2">
    <source>
        <dbReference type="ARBA" id="ARBA00022737"/>
    </source>
</evidence>
<dbReference type="STRING" id="667725.A0A0L0GA86"/>
<feature type="compositionally biased region" description="Low complexity" evidence="6">
    <location>
        <begin position="328"/>
        <end position="343"/>
    </location>
</feature>
<dbReference type="Pfam" id="PF00096">
    <property type="entry name" value="zf-C2H2"/>
    <property type="match status" value="2"/>
</dbReference>
<dbReference type="FunFam" id="3.30.160.60:FF:000100">
    <property type="entry name" value="Zinc finger 45-like"/>
    <property type="match status" value="1"/>
</dbReference>
<gene>
    <name evidence="9" type="ORF">SARC_02646</name>
</gene>
<evidence type="ECO:0000256" key="1">
    <source>
        <dbReference type="ARBA" id="ARBA00022723"/>
    </source>
</evidence>
<keyword evidence="2" id="KW-0677">Repeat</keyword>
<dbReference type="GO" id="GO:0000981">
    <property type="term" value="F:DNA-binding transcription factor activity, RNA polymerase II-specific"/>
    <property type="evidence" value="ECO:0007669"/>
    <property type="project" value="TreeGrafter"/>
</dbReference>
<dbReference type="PROSITE" id="PS00028">
    <property type="entry name" value="ZINC_FINGER_C2H2_1"/>
    <property type="match status" value="3"/>
</dbReference>
<evidence type="ECO:0000256" key="6">
    <source>
        <dbReference type="SAM" id="MobiDB-lite"/>
    </source>
</evidence>
<keyword evidence="3 5" id="KW-0863">Zinc-finger</keyword>
<sequence length="468" mass="51372">MRTCVVCDSKPATCQCRCKTRAFCSRQCQVEDWKELGHKGRCPRKRKVCPEKGSTPRSLLKAGEPLSKLVNTQYVPVNTGMPVIATATADILYNPHRQVGDKNTSDAYDSTCKACVGSGSDGLLVDIHKTSPYTKSADRAMGKGDRVVVVDSVICTDPYCQIPCKECTQACTDVACQMKQLQQPQQPGQQYQQQPNTKQVGRHNYNRGGVEKVNVRVVGNVLLHDSEFAVPASVFPPLKTGNATTTLNVSTDTNTAIYTPHELSCVPTGLGTDSTKRNPDTLSLTHNVSVKKFRRSPLDAIQRHVGFAQNMICETNHREGPKFTELNTGTSTGTLSSVSPTTSNTGESNPESKESTCSPGPEWSDGGSGGGQPIKLQGSGQHACHWTGCGWRFHNKSGLERHQRIHTKEKPYSCPKEGCDKKFSQRHHVKAHCASVHDEVKAWRCSMDTCGKSFSRKESLTRHERTHK</sequence>
<dbReference type="InterPro" id="IPR002893">
    <property type="entry name" value="Znf_MYND"/>
</dbReference>
<dbReference type="PROSITE" id="PS01360">
    <property type="entry name" value="ZF_MYND_1"/>
    <property type="match status" value="1"/>
</dbReference>
<evidence type="ECO:0000313" key="9">
    <source>
        <dbReference type="EMBL" id="KNC85153.1"/>
    </source>
</evidence>
<feature type="region of interest" description="Disordered" evidence="6">
    <location>
        <begin position="318"/>
        <end position="379"/>
    </location>
</feature>
<dbReference type="RefSeq" id="XP_014159055.1">
    <property type="nucleotide sequence ID" value="XM_014303580.1"/>
</dbReference>
<dbReference type="SUPFAM" id="SSF57667">
    <property type="entry name" value="beta-beta-alpha zinc fingers"/>
    <property type="match status" value="2"/>
</dbReference>
<evidence type="ECO:0000256" key="5">
    <source>
        <dbReference type="PROSITE-ProRule" id="PRU00134"/>
    </source>
</evidence>
<evidence type="ECO:0000259" key="7">
    <source>
        <dbReference type="PROSITE" id="PS50157"/>
    </source>
</evidence>
<proteinExistence type="predicted"/>
<dbReference type="Proteomes" id="UP000054560">
    <property type="component" value="Unassembled WGS sequence"/>
</dbReference>
<organism evidence="9 10">
    <name type="scientific">Sphaeroforma arctica JP610</name>
    <dbReference type="NCBI Taxonomy" id="667725"/>
    <lineage>
        <taxon>Eukaryota</taxon>
        <taxon>Ichthyosporea</taxon>
        <taxon>Ichthyophonida</taxon>
        <taxon>Sphaeroforma</taxon>
    </lineage>
</organism>